<dbReference type="PANTHER" id="PTHR41373:SF1">
    <property type="entry name" value="PHOSPHATIDYLGLYCEROL LYSYLTRANSFERASE C-TERMINAL DOMAIN-CONTAINING PROTEIN"/>
    <property type="match status" value="1"/>
</dbReference>
<evidence type="ECO:0000313" key="4">
    <source>
        <dbReference type="Proteomes" id="UP001177258"/>
    </source>
</evidence>
<dbReference type="InterPro" id="IPR024320">
    <property type="entry name" value="LPG_synthase_C"/>
</dbReference>
<organism evidence="3 4">
    <name type="scientific">Helicobacter cappadocius</name>
    <dbReference type="NCBI Taxonomy" id="3063998"/>
    <lineage>
        <taxon>Bacteria</taxon>
        <taxon>Pseudomonadati</taxon>
        <taxon>Campylobacterota</taxon>
        <taxon>Epsilonproteobacteria</taxon>
        <taxon>Campylobacterales</taxon>
        <taxon>Helicobacteraceae</taxon>
        <taxon>Helicobacter</taxon>
    </lineage>
</organism>
<gene>
    <name evidence="2" type="ORF">Q5I04_01640</name>
    <name evidence="3" type="ORF">Q5I06_01640</name>
</gene>
<comment type="caution">
    <text evidence="3">The sequence shown here is derived from an EMBL/GenBank/DDBJ whole genome shotgun (WGS) entry which is preliminary data.</text>
</comment>
<name>A0AA90PXV1_9HELI</name>
<reference evidence="2 4" key="3">
    <citation type="journal article" date="2024" name="Syst. Appl. Microbiol.">
        <title>Helicobacter cappadocius sp. nov., from lizards: The first psychrotrophic Helicobacter species.</title>
        <authorList>
            <person name="Aydin F."/>
            <person name="Tarhane S."/>
            <person name="Karakaya E."/>
            <person name="Abay S."/>
            <person name="Kayman T."/>
            <person name="Guran O."/>
            <person name="Bozkurt E."/>
            <person name="Uzum N."/>
            <person name="Avci A."/>
            <person name="Olgun K."/>
            <person name="Jablonski D."/>
            <person name="Guran C."/>
            <person name="Burcin Saticioglu I."/>
        </authorList>
    </citation>
    <scope>NUCLEOTIDE SEQUENCE [LARGE SCALE GENOMIC DNA]</scope>
    <source>
        <strain evidence="2">Faydin-H75</strain>
        <strain evidence="4">faydin-H76</strain>
    </source>
</reference>
<dbReference type="Pfam" id="PF09924">
    <property type="entry name" value="LPG_synthase_C"/>
    <property type="match status" value="1"/>
</dbReference>
<proteinExistence type="predicted"/>
<evidence type="ECO:0000313" key="5">
    <source>
        <dbReference type="Proteomes" id="UP001240777"/>
    </source>
</evidence>
<dbReference type="SUPFAM" id="SSF55729">
    <property type="entry name" value="Acyl-CoA N-acyltransferases (Nat)"/>
    <property type="match status" value="2"/>
</dbReference>
<dbReference type="AlphaFoldDB" id="A0AA90PXV1"/>
<dbReference type="InterPro" id="IPR016732">
    <property type="entry name" value="UCP018688"/>
</dbReference>
<dbReference type="EMBL" id="JAUPEV010000002">
    <property type="protein sequence ID" value="MDO7252621.1"/>
    <property type="molecule type" value="Genomic_DNA"/>
</dbReference>
<evidence type="ECO:0000259" key="1">
    <source>
        <dbReference type="Pfam" id="PF09924"/>
    </source>
</evidence>
<keyword evidence="5" id="KW-1185">Reference proteome</keyword>
<dbReference type="InterPro" id="IPR016181">
    <property type="entry name" value="Acyl_CoA_acyltransferase"/>
</dbReference>
<reference evidence="3 5" key="1">
    <citation type="submission" date="2023-07" db="EMBL/GenBank/DDBJ databases">
        <title>Unpublished Manusciprt.</title>
        <authorList>
            <person name="Aydin F."/>
            <person name="Tarhane S."/>
            <person name="Saticioglu I.B."/>
            <person name="Karakaya E."/>
            <person name="Abay S."/>
            <person name="Guran O."/>
            <person name="Bozkurt E."/>
            <person name="Uzum N."/>
            <person name="Olgun K."/>
            <person name="Jablonski D."/>
        </authorList>
    </citation>
    <scope>NUCLEOTIDE SEQUENCE</scope>
    <source>
        <strain evidence="5">faydin-H75</strain>
        <strain evidence="3">Faydin-H76</strain>
    </source>
</reference>
<feature type="domain" description="Phosphatidylglycerol lysyltransferase C-terminal" evidence="1">
    <location>
        <begin position="27"/>
        <end position="294"/>
    </location>
</feature>
<accession>A0AA90PXV1</accession>
<dbReference type="Proteomes" id="UP001240777">
    <property type="component" value="Unassembled WGS sequence"/>
</dbReference>
<dbReference type="Gene3D" id="3.40.630.30">
    <property type="match status" value="1"/>
</dbReference>
<reference evidence="2" key="2">
    <citation type="submission" date="2023-07" db="EMBL/GenBank/DDBJ databases">
        <authorList>
            <person name="Aydin F."/>
            <person name="Tarhane S."/>
            <person name="Saticioglu I.B."/>
            <person name="Karakaya E."/>
            <person name="Abay S."/>
            <person name="Guran O."/>
            <person name="Bozkurt E."/>
            <person name="Uzum N."/>
            <person name="Olgun K."/>
            <person name="Jablonski D."/>
        </authorList>
    </citation>
    <scope>NUCLEOTIDE SEQUENCE</scope>
    <source>
        <strain evidence="2">Faydin-H75</strain>
    </source>
</reference>
<dbReference type="Proteomes" id="UP001177258">
    <property type="component" value="Unassembled WGS sequence"/>
</dbReference>
<dbReference type="PANTHER" id="PTHR41373">
    <property type="entry name" value="DUF2156 DOMAIN-CONTAINING PROTEIN"/>
    <property type="match status" value="1"/>
</dbReference>
<dbReference type="PIRSF" id="PIRSF018688">
    <property type="entry name" value="UCP018688"/>
    <property type="match status" value="1"/>
</dbReference>
<dbReference type="RefSeq" id="WP_305516464.1">
    <property type="nucleotide sequence ID" value="NZ_JAUPEV010000002.1"/>
</dbReference>
<dbReference type="EMBL" id="JAUYZK010000002">
    <property type="protein sequence ID" value="MDP2538488.1"/>
    <property type="molecule type" value="Genomic_DNA"/>
</dbReference>
<protein>
    <submittedName>
        <fullName evidence="3">Phosphatidylglycerol lysyltransferase domain-containing protein</fullName>
    </submittedName>
</protein>
<evidence type="ECO:0000313" key="3">
    <source>
        <dbReference type="EMBL" id="MDP2538488.1"/>
    </source>
</evidence>
<sequence>MIEYKKISLEDKALFDSYLSKDFFYLSDISFGNLYIWHKAREISFSIIGKCLVIRTCYVGEKPFYFYPIAGDEKDKIECIKELIKDCEERGEKLEFHSLESMSLQVLQKYFDGQFTFKSNRDRSDYIYSIKELIELSGRKYHKKKNHLNQFLQNYPDFTYQSIDATNKNKVLSVWKKWFSQLQGEVSQGLKNENIGIINALSDYELLGLKGGFVSVGSDIVAFSFGEVINSEMVVIHIEKADSDYHGAYQIINQQLLLNEFNSFVYANREEDLGIEGLRRAKMSYNPVFLVEKFEAIFDK</sequence>
<evidence type="ECO:0000313" key="2">
    <source>
        <dbReference type="EMBL" id="MDO7252621.1"/>
    </source>
</evidence>